<organism evidence="1 2">
    <name type="scientific">Edaphosphingomonas haloaromaticamans</name>
    <dbReference type="NCBI Taxonomy" id="653954"/>
    <lineage>
        <taxon>Bacteria</taxon>
        <taxon>Pseudomonadati</taxon>
        <taxon>Pseudomonadota</taxon>
        <taxon>Alphaproteobacteria</taxon>
        <taxon>Sphingomonadales</taxon>
        <taxon>Rhizorhabdaceae</taxon>
        <taxon>Edaphosphingomonas</taxon>
    </lineage>
</organism>
<accession>A0A1S1HLQ4</accession>
<gene>
    <name evidence="1" type="ORF">BHE75_04207</name>
</gene>
<dbReference type="EMBL" id="MIPT01000001">
    <property type="protein sequence ID" value="OHT22183.1"/>
    <property type="molecule type" value="Genomic_DNA"/>
</dbReference>
<evidence type="ECO:0000313" key="2">
    <source>
        <dbReference type="Proteomes" id="UP000179467"/>
    </source>
</evidence>
<reference evidence="1 2" key="1">
    <citation type="submission" date="2016-09" db="EMBL/GenBank/DDBJ databases">
        <title>Metabolic pathway, cell adaptation mechanisms and a novel monoxygenase revealed through proteogenomic-transcription analysis of a Sphingomonas haloaromaticamans strain degrading the fungicide ortho-phenylphenol.</title>
        <authorList>
            <person name="Perruchon C."/>
            <person name="Papadopoulou E.S."/>
            <person name="Rousidou C."/>
            <person name="Vasileiadis S."/>
            <person name="Tanou G."/>
            <person name="Amoutzias G."/>
            <person name="Molassiotis A."/>
            <person name="Karpouzas D.G."/>
        </authorList>
    </citation>
    <scope>NUCLEOTIDE SEQUENCE [LARGE SCALE GENOMIC DNA]</scope>
    <source>
        <strain evidence="1 2">P3</strain>
    </source>
</reference>
<dbReference type="OrthoDB" id="8453005at2"/>
<evidence type="ECO:0008006" key="3">
    <source>
        <dbReference type="Google" id="ProtNLM"/>
    </source>
</evidence>
<dbReference type="AlphaFoldDB" id="A0A1S1HLQ4"/>
<evidence type="ECO:0000313" key="1">
    <source>
        <dbReference type="EMBL" id="OHT22183.1"/>
    </source>
</evidence>
<dbReference type="InterPro" id="IPR025354">
    <property type="entry name" value="DUF4258"/>
</dbReference>
<dbReference type="Proteomes" id="UP000179467">
    <property type="component" value="Unassembled WGS sequence"/>
</dbReference>
<keyword evidence="2" id="KW-1185">Reference proteome</keyword>
<dbReference type="RefSeq" id="WP_070935172.1">
    <property type="nucleotide sequence ID" value="NZ_MIPT01000001.1"/>
</dbReference>
<protein>
    <recommendedName>
        <fullName evidence="3">DUF4258 domain-containing protein</fullName>
    </recommendedName>
</protein>
<sequence length="111" mass="12526">MTKQTNANVVPFRPTCSALEREIRALATETGKVYFGTHSRERMCERGITREDAIRVLRTGCIEGDISEGAEQGEWRCKVVARVKGSREIGVVTIVVINKEIFVKTVEWEDL</sequence>
<dbReference type="Pfam" id="PF14076">
    <property type="entry name" value="DUF4258"/>
    <property type="match status" value="1"/>
</dbReference>
<proteinExistence type="predicted"/>
<name>A0A1S1HLQ4_9SPHN</name>
<comment type="caution">
    <text evidence="1">The sequence shown here is derived from an EMBL/GenBank/DDBJ whole genome shotgun (WGS) entry which is preliminary data.</text>
</comment>